<keyword evidence="4" id="KW-1185">Reference proteome</keyword>
<dbReference type="OrthoDB" id="8191639at2759"/>
<evidence type="ECO:0008006" key="6">
    <source>
        <dbReference type="Google" id="ProtNLM"/>
    </source>
</evidence>
<comment type="caution">
    <text evidence="2">The sequence shown here is derived from an EMBL/GenBank/DDBJ whole genome shotgun (WGS) entry which is preliminary data.</text>
</comment>
<evidence type="ECO:0000256" key="1">
    <source>
        <dbReference type="SAM" id="MobiDB-lite"/>
    </source>
</evidence>
<evidence type="ECO:0000313" key="3">
    <source>
        <dbReference type="EMBL" id="KAA1138076.1"/>
    </source>
</evidence>
<organism evidence="2 4">
    <name type="scientific">Puccinia graminis f. sp. tritici</name>
    <dbReference type="NCBI Taxonomy" id="56615"/>
    <lineage>
        <taxon>Eukaryota</taxon>
        <taxon>Fungi</taxon>
        <taxon>Dikarya</taxon>
        <taxon>Basidiomycota</taxon>
        <taxon>Pucciniomycotina</taxon>
        <taxon>Pucciniomycetes</taxon>
        <taxon>Pucciniales</taxon>
        <taxon>Pucciniaceae</taxon>
        <taxon>Puccinia</taxon>
    </lineage>
</organism>
<sequence length="258" mass="29307">MGLLSPGQKPRVSFQSDKLQPGYSAFPPTPTNYVRRSLGNKGLFQLHPINNHNNNLAFRSYESSEKMFPTLKLFHRINCPDNRPPQSTCSRDNCLFNHSQPEPKPEPEPKPKPREKGTQKQKQRVPPAATSSQPKVEPSEPLKPQPPRIDISKTMTSSHTFPSVRQKLLETLYQEYLKLYQGLKMSDEQASEAARRDSLQEELDCLRASSQKTYRNAVISRVVKIRKRASESLSAFQSLTGTTTEFDQLKQAQQTPKS</sequence>
<gene>
    <name evidence="2" type="ORF">PGT21_020127</name>
    <name evidence="3" type="ORF">PGTUg99_028877</name>
</gene>
<accession>A0A5B0QWR2</accession>
<reference evidence="4 5" key="1">
    <citation type="submission" date="2019-05" db="EMBL/GenBank/DDBJ databases">
        <title>Emergence of the Ug99 lineage of the wheat stem rust pathogen through somatic hybridization.</title>
        <authorList>
            <person name="Li F."/>
            <person name="Upadhyaya N.M."/>
            <person name="Sperschneider J."/>
            <person name="Matny O."/>
            <person name="Nguyen-Phuc H."/>
            <person name="Mago R."/>
            <person name="Raley C."/>
            <person name="Miller M.E."/>
            <person name="Silverstein K.A.T."/>
            <person name="Henningsen E."/>
            <person name="Hirsch C.D."/>
            <person name="Visser B."/>
            <person name="Pretorius Z.A."/>
            <person name="Steffenson B.J."/>
            <person name="Schwessinger B."/>
            <person name="Dodds P.N."/>
            <person name="Figueroa M."/>
        </authorList>
    </citation>
    <scope>NUCLEOTIDE SEQUENCE [LARGE SCALE GENOMIC DNA]</scope>
    <source>
        <strain evidence="2">21-0</strain>
        <strain evidence="3 5">Ug99</strain>
    </source>
</reference>
<evidence type="ECO:0000313" key="5">
    <source>
        <dbReference type="Proteomes" id="UP000325313"/>
    </source>
</evidence>
<dbReference type="EMBL" id="VDEP01000004">
    <property type="protein sequence ID" value="KAA1138076.1"/>
    <property type="molecule type" value="Genomic_DNA"/>
</dbReference>
<name>A0A5B0QWR2_PUCGR</name>
<dbReference type="Proteomes" id="UP000325313">
    <property type="component" value="Unassembled WGS sequence"/>
</dbReference>
<evidence type="ECO:0000313" key="2">
    <source>
        <dbReference type="EMBL" id="KAA1117698.1"/>
    </source>
</evidence>
<feature type="compositionally biased region" description="Polar residues" evidence="1">
    <location>
        <begin position="84"/>
        <end position="100"/>
    </location>
</feature>
<protein>
    <recommendedName>
        <fullName evidence="6">C3H1-type domain-containing protein</fullName>
    </recommendedName>
</protein>
<dbReference type="Proteomes" id="UP000324748">
    <property type="component" value="Unassembled WGS sequence"/>
</dbReference>
<feature type="compositionally biased region" description="Basic and acidic residues" evidence="1">
    <location>
        <begin position="101"/>
        <end position="118"/>
    </location>
</feature>
<feature type="region of interest" description="Disordered" evidence="1">
    <location>
        <begin position="1"/>
        <end position="30"/>
    </location>
</feature>
<dbReference type="AlphaFoldDB" id="A0A5B0QWR2"/>
<proteinExistence type="predicted"/>
<evidence type="ECO:0000313" key="4">
    <source>
        <dbReference type="Proteomes" id="UP000324748"/>
    </source>
</evidence>
<dbReference type="EMBL" id="VSWC01000002">
    <property type="protein sequence ID" value="KAA1117698.1"/>
    <property type="molecule type" value="Genomic_DNA"/>
</dbReference>
<feature type="region of interest" description="Disordered" evidence="1">
    <location>
        <begin position="84"/>
        <end position="161"/>
    </location>
</feature>